<gene>
    <name evidence="2" type="ORF">H9913_09085</name>
</gene>
<dbReference type="AlphaFoldDB" id="A0A9D2U4B2"/>
<dbReference type="Proteomes" id="UP000823850">
    <property type="component" value="Unassembled WGS sequence"/>
</dbReference>
<reference evidence="2" key="2">
    <citation type="submission" date="2021-04" db="EMBL/GenBank/DDBJ databases">
        <authorList>
            <person name="Gilroy R."/>
        </authorList>
    </citation>
    <scope>NUCLEOTIDE SEQUENCE</scope>
    <source>
        <strain evidence="2">ChiW19-6364</strain>
    </source>
</reference>
<dbReference type="EMBL" id="DWUX01000164">
    <property type="protein sequence ID" value="HJD40170.1"/>
    <property type="molecule type" value="Genomic_DNA"/>
</dbReference>
<name>A0A9D2U4B2_9FIRM</name>
<organism evidence="2 3">
    <name type="scientific">Candidatus Blautia stercoripullorum</name>
    <dbReference type="NCBI Taxonomy" id="2838502"/>
    <lineage>
        <taxon>Bacteria</taxon>
        <taxon>Bacillati</taxon>
        <taxon>Bacillota</taxon>
        <taxon>Clostridia</taxon>
        <taxon>Lachnospirales</taxon>
        <taxon>Lachnospiraceae</taxon>
        <taxon>Blautia</taxon>
    </lineage>
</organism>
<feature type="region of interest" description="Disordered" evidence="1">
    <location>
        <begin position="95"/>
        <end position="114"/>
    </location>
</feature>
<protein>
    <submittedName>
        <fullName evidence="2">Uncharacterized protein</fullName>
    </submittedName>
</protein>
<accession>A0A9D2U4B2</accession>
<evidence type="ECO:0000256" key="1">
    <source>
        <dbReference type="SAM" id="MobiDB-lite"/>
    </source>
</evidence>
<proteinExistence type="predicted"/>
<reference evidence="2" key="1">
    <citation type="journal article" date="2021" name="PeerJ">
        <title>Extensive microbial diversity within the chicken gut microbiome revealed by metagenomics and culture.</title>
        <authorList>
            <person name="Gilroy R."/>
            <person name="Ravi A."/>
            <person name="Getino M."/>
            <person name="Pursley I."/>
            <person name="Horton D.L."/>
            <person name="Alikhan N.F."/>
            <person name="Baker D."/>
            <person name="Gharbi K."/>
            <person name="Hall N."/>
            <person name="Watson M."/>
            <person name="Adriaenssens E.M."/>
            <person name="Foster-Nyarko E."/>
            <person name="Jarju S."/>
            <person name="Secka A."/>
            <person name="Antonio M."/>
            <person name="Oren A."/>
            <person name="Chaudhuri R.R."/>
            <person name="La Ragione R."/>
            <person name="Hildebrand F."/>
            <person name="Pallen M.J."/>
        </authorList>
    </citation>
    <scope>NUCLEOTIDE SEQUENCE</scope>
    <source>
        <strain evidence="2">ChiW19-6364</strain>
    </source>
</reference>
<evidence type="ECO:0000313" key="3">
    <source>
        <dbReference type="Proteomes" id="UP000823850"/>
    </source>
</evidence>
<sequence>MTKGVYEKPKMTFVSLQNRENVAEKCWGNHSTGYKYYDTVGSGYVAFTLANNSCSAEDKLLMYFYEDKNDKEPEEIFRGDPRYDEIYGKVTVGGNYGSSFKGEEQFPDTPTGMS</sequence>
<evidence type="ECO:0000313" key="2">
    <source>
        <dbReference type="EMBL" id="HJD40170.1"/>
    </source>
</evidence>
<comment type="caution">
    <text evidence="2">The sequence shown here is derived from an EMBL/GenBank/DDBJ whole genome shotgun (WGS) entry which is preliminary data.</text>
</comment>